<proteinExistence type="predicted"/>
<organism evidence="1 2">
    <name type="scientific">Spirosoma endbachense</name>
    <dbReference type="NCBI Taxonomy" id="2666025"/>
    <lineage>
        <taxon>Bacteria</taxon>
        <taxon>Pseudomonadati</taxon>
        <taxon>Bacteroidota</taxon>
        <taxon>Cytophagia</taxon>
        <taxon>Cytophagales</taxon>
        <taxon>Cytophagaceae</taxon>
        <taxon>Spirosoma</taxon>
    </lineage>
</organism>
<dbReference type="AlphaFoldDB" id="A0A6P1VTK2"/>
<dbReference type="InterPro" id="IPR036102">
    <property type="entry name" value="OsmC/Ohrsf"/>
</dbReference>
<dbReference type="KEGG" id="senf:GJR95_09985"/>
<name>A0A6P1VTK2_9BACT</name>
<dbReference type="Proteomes" id="UP000464577">
    <property type="component" value="Chromosome"/>
</dbReference>
<evidence type="ECO:0000313" key="1">
    <source>
        <dbReference type="EMBL" id="QHV95320.1"/>
    </source>
</evidence>
<evidence type="ECO:0008006" key="3">
    <source>
        <dbReference type="Google" id="ProtNLM"/>
    </source>
</evidence>
<dbReference type="InterPro" id="IPR015946">
    <property type="entry name" value="KH_dom-like_a/b"/>
</dbReference>
<dbReference type="Gene3D" id="3.30.300.20">
    <property type="match status" value="1"/>
</dbReference>
<evidence type="ECO:0000313" key="2">
    <source>
        <dbReference type="Proteomes" id="UP000464577"/>
    </source>
</evidence>
<dbReference type="InterPro" id="IPR003718">
    <property type="entry name" value="OsmC/Ohr_fam"/>
</dbReference>
<dbReference type="RefSeq" id="WP_162385731.1">
    <property type="nucleotide sequence ID" value="NZ_CP045997.1"/>
</dbReference>
<protein>
    <recommendedName>
        <fullName evidence="3">OsmC family peroxiredoxin</fullName>
    </recommendedName>
</protein>
<gene>
    <name evidence="1" type="ORF">GJR95_09985</name>
</gene>
<dbReference type="PANTHER" id="PTHR39624:SF2">
    <property type="entry name" value="OSMC-LIKE PROTEIN"/>
    <property type="match status" value="1"/>
</dbReference>
<sequence>MMRKKETSHLFAKDITGDIVKGRQEVVINWRAGQLLMDEPTFNGGKDIGPDPFSAVLSGLVACTLTTLRMYVRKKGWDISDIHVAVNMQQRREPFQTLIERTIFFGQPVSDEQRERLLYIAKNCPVARLLQGEIIIDTDLSDDKSVRAGRGTYPPIDHEAAAVTQDYSEQL</sequence>
<reference evidence="1 2" key="1">
    <citation type="submission" date="2019-11" db="EMBL/GenBank/DDBJ databases">
        <title>Spirosoma endbachense sp. nov., isolated from a natural salt meadow.</title>
        <authorList>
            <person name="Rojas J."/>
            <person name="Ambika Manirajan B."/>
            <person name="Ratering S."/>
            <person name="Suarez C."/>
            <person name="Geissler-Plaum R."/>
            <person name="Schnell S."/>
        </authorList>
    </citation>
    <scope>NUCLEOTIDE SEQUENCE [LARGE SCALE GENOMIC DNA]</scope>
    <source>
        <strain evidence="1 2">I-24</strain>
    </source>
</reference>
<dbReference type="Pfam" id="PF02566">
    <property type="entry name" value="OsmC"/>
    <property type="match status" value="1"/>
</dbReference>
<dbReference type="EMBL" id="CP045997">
    <property type="protein sequence ID" value="QHV95320.1"/>
    <property type="molecule type" value="Genomic_DNA"/>
</dbReference>
<accession>A0A6P1VTK2</accession>
<keyword evidence="2" id="KW-1185">Reference proteome</keyword>
<dbReference type="SUPFAM" id="SSF82784">
    <property type="entry name" value="OsmC-like"/>
    <property type="match status" value="1"/>
</dbReference>
<dbReference type="PANTHER" id="PTHR39624">
    <property type="entry name" value="PROTEIN INVOLVED IN RIMO-MEDIATED BETA-METHYLTHIOLATION OF RIBOSOMAL PROTEIN S12 YCAO"/>
    <property type="match status" value="1"/>
</dbReference>